<evidence type="ECO:0000313" key="11">
    <source>
        <dbReference type="EMBL" id="PCI97410.1"/>
    </source>
</evidence>
<feature type="transmembrane region" description="Helical" evidence="10">
    <location>
        <begin position="361"/>
        <end position="386"/>
    </location>
</feature>
<keyword evidence="3" id="KW-0050">Antiport</keyword>
<dbReference type="Pfam" id="PF01554">
    <property type="entry name" value="MatE"/>
    <property type="match status" value="2"/>
</dbReference>
<dbReference type="InterPro" id="IPR002528">
    <property type="entry name" value="MATE_fam"/>
</dbReference>
<dbReference type="InterPro" id="IPR050222">
    <property type="entry name" value="MATE_MdtK"/>
</dbReference>
<accession>A0A2A4YS16</accession>
<dbReference type="InterPro" id="IPR048279">
    <property type="entry name" value="MdtK-like"/>
</dbReference>
<feature type="transmembrane region" description="Helical" evidence="10">
    <location>
        <begin position="398"/>
        <end position="418"/>
    </location>
</feature>
<keyword evidence="7" id="KW-0406">Ion transport</keyword>
<proteinExistence type="predicted"/>
<protein>
    <recommendedName>
        <fullName evidence="9">Multidrug-efflux transporter</fullName>
    </recommendedName>
</protein>
<keyword evidence="6 10" id="KW-1133">Transmembrane helix</keyword>
<feature type="transmembrane region" description="Helical" evidence="10">
    <location>
        <begin position="243"/>
        <end position="268"/>
    </location>
</feature>
<keyword evidence="4" id="KW-1003">Cell membrane</keyword>
<reference key="1">
    <citation type="submission" date="2017-08" db="EMBL/GenBank/DDBJ databases">
        <title>A dynamic microbial community with high functional redundancy inhabits the cold, oxic subseafloor aquifer.</title>
        <authorList>
            <person name="Tully B.J."/>
            <person name="Wheat C.G."/>
            <person name="Glazer B.T."/>
            <person name="Huber J.A."/>
        </authorList>
    </citation>
    <scope>NUCLEOTIDE SEQUENCE [LARGE SCALE GENOMIC DNA]</scope>
</reference>
<dbReference type="PANTHER" id="PTHR43298:SF2">
    <property type="entry name" value="FMN_FAD EXPORTER YEEO-RELATED"/>
    <property type="match status" value="1"/>
</dbReference>
<feature type="transmembrane region" description="Helical" evidence="10">
    <location>
        <begin position="316"/>
        <end position="341"/>
    </location>
</feature>
<dbReference type="NCBIfam" id="TIGR00797">
    <property type="entry name" value="matE"/>
    <property type="match status" value="1"/>
</dbReference>
<dbReference type="GO" id="GO:0015297">
    <property type="term" value="F:antiporter activity"/>
    <property type="evidence" value="ECO:0007669"/>
    <property type="project" value="UniProtKB-KW"/>
</dbReference>
<feature type="transmembrane region" description="Helical" evidence="10">
    <location>
        <begin position="197"/>
        <end position="219"/>
    </location>
</feature>
<evidence type="ECO:0000256" key="8">
    <source>
        <dbReference type="ARBA" id="ARBA00023136"/>
    </source>
</evidence>
<keyword evidence="5 10" id="KW-0812">Transmembrane</keyword>
<evidence type="ECO:0000256" key="10">
    <source>
        <dbReference type="SAM" id="Phobius"/>
    </source>
</evidence>
<evidence type="ECO:0000256" key="5">
    <source>
        <dbReference type="ARBA" id="ARBA00022692"/>
    </source>
</evidence>
<feature type="transmembrane region" description="Helical" evidence="10">
    <location>
        <begin position="59"/>
        <end position="84"/>
    </location>
</feature>
<comment type="caution">
    <text evidence="11">The sequence shown here is derived from an EMBL/GenBank/DDBJ whole genome shotgun (WGS) entry which is preliminary data.</text>
</comment>
<keyword evidence="8 10" id="KW-0472">Membrane</keyword>
<dbReference type="EMBL" id="NVUS01000030">
    <property type="protein sequence ID" value="PCI97410.1"/>
    <property type="molecule type" value="Genomic_DNA"/>
</dbReference>
<comment type="subcellular location">
    <subcellularLocation>
        <location evidence="1">Cell inner membrane</location>
        <topology evidence="1">Multi-pass membrane protein</topology>
    </subcellularLocation>
</comment>
<dbReference type="GO" id="GO:0005886">
    <property type="term" value="C:plasma membrane"/>
    <property type="evidence" value="ECO:0007669"/>
    <property type="project" value="UniProtKB-SubCell"/>
</dbReference>
<reference evidence="11" key="2">
    <citation type="journal article" date="2018" name="ISME J.">
        <title>A dynamic microbial community with high functional redundancy inhabits the cold, oxic subseafloor aquifer.</title>
        <authorList>
            <person name="Tully B.J."/>
            <person name="Wheat C.G."/>
            <person name="Glazer B.T."/>
            <person name="Huber J.A."/>
        </authorList>
    </citation>
    <scope>NUCLEOTIDE SEQUENCE</scope>
    <source>
        <strain evidence="11">NORP83</strain>
    </source>
</reference>
<evidence type="ECO:0000256" key="7">
    <source>
        <dbReference type="ARBA" id="ARBA00023065"/>
    </source>
</evidence>
<evidence type="ECO:0000256" key="2">
    <source>
        <dbReference type="ARBA" id="ARBA00022448"/>
    </source>
</evidence>
<evidence type="ECO:0000256" key="4">
    <source>
        <dbReference type="ARBA" id="ARBA00022475"/>
    </source>
</evidence>
<dbReference type="PIRSF" id="PIRSF006603">
    <property type="entry name" value="DinF"/>
    <property type="match status" value="1"/>
</dbReference>
<dbReference type="GO" id="GO:0042910">
    <property type="term" value="F:xenobiotic transmembrane transporter activity"/>
    <property type="evidence" value="ECO:0007669"/>
    <property type="project" value="InterPro"/>
</dbReference>
<keyword evidence="2" id="KW-0813">Transport</keyword>
<evidence type="ECO:0000256" key="9">
    <source>
        <dbReference type="ARBA" id="ARBA00031636"/>
    </source>
</evidence>
<feature type="transmembrane region" description="Helical" evidence="10">
    <location>
        <begin position="135"/>
        <end position="152"/>
    </location>
</feature>
<name>A0A2A4YS16_9PROT</name>
<dbReference type="AlphaFoldDB" id="A0A2A4YS16"/>
<organism evidence="11">
    <name type="scientific">OCS116 cluster bacterium</name>
    <dbReference type="NCBI Taxonomy" id="2030921"/>
    <lineage>
        <taxon>Bacteria</taxon>
        <taxon>Pseudomonadati</taxon>
        <taxon>Pseudomonadota</taxon>
        <taxon>Alphaproteobacteria</taxon>
        <taxon>OCS116 cluster</taxon>
    </lineage>
</organism>
<feature type="transmembrane region" description="Helical" evidence="10">
    <location>
        <begin position="96"/>
        <end position="115"/>
    </location>
</feature>
<feature type="transmembrane region" description="Helical" evidence="10">
    <location>
        <begin position="424"/>
        <end position="444"/>
    </location>
</feature>
<gene>
    <name evidence="11" type="ORF">COB13_15850</name>
</gene>
<evidence type="ECO:0000256" key="3">
    <source>
        <dbReference type="ARBA" id="ARBA00022449"/>
    </source>
</evidence>
<dbReference type="PANTHER" id="PTHR43298">
    <property type="entry name" value="MULTIDRUG RESISTANCE PROTEIN NORM-RELATED"/>
    <property type="match status" value="1"/>
</dbReference>
<evidence type="ECO:0000256" key="1">
    <source>
        <dbReference type="ARBA" id="ARBA00004429"/>
    </source>
</evidence>
<evidence type="ECO:0000256" key="6">
    <source>
        <dbReference type="ARBA" id="ARBA00022989"/>
    </source>
</evidence>
<dbReference type="CDD" id="cd13131">
    <property type="entry name" value="MATE_NorM_like"/>
    <property type="match status" value="1"/>
</dbReference>
<sequence length="461" mass="50454">MSANIDKKLWLDELAATYKLAWPLILTQLLHTSLGATDVVMMGWLGPNYLAAGGTASSFYFTFLVLGMGIVGAVSPLVAQAIGAKDLTAVRRSLRQGIWVALLLSSILLVFLLQSQSIFGMLGQEPKAISLAGGYLKYASWSLFPILIMVAFRSFLAGHNDTKIILLITILGFFLNLIGNYALMFGNWGFPRLELEGAGIATSIVQFVSTTLVIIYITFKKSYKHYEIFVRFWRPDWVKFKEILRVGIPIGFTVMAEVGLFSAAYFLFGLLSAEETAAHAVALQITSITFMIPFGLSMATTVRVGIAYGQDDKQAVFYAGWVSIILAFLAMIITCAAFVLIPEIFIHLFLDPTLTNNVNPIAFAVSYLVIAGVFQLVDGVQVVSAAALRGLSDTKVPMFVAIIGYWAFGMPVSYLLAFEFNMRGVGIWLGLAAGLAFVAVILSIRFMMREKLNLVTSLDKA</sequence>
<feature type="transmembrane region" description="Helical" evidence="10">
    <location>
        <begin position="280"/>
        <end position="304"/>
    </location>
</feature>
<dbReference type="GO" id="GO:0006811">
    <property type="term" value="P:monoatomic ion transport"/>
    <property type="evidence" value="ECO:0007669"/>
    <property type="project" value="UniProtKB-KW"/>
</dbReference>
<feature type="transmembrane region" description="Helical" evidence="10">
    <location>
        <begin position="164"/>
        <end position="185"/>
    </location>
</feature>